<dbReference type="Pfam" id="PF10288">
    <property type="entry name" value="CTU2"/>
    <property type="match status" value="1"/>
</dbReference>
<dbReference type="PANTHER" id="PTHR20882:SF14">
    <property type="entry name" value="CYTOPLASMIC TRNA 2-THIOLATION PROTEIN 2"/>
    <property type="match status" value="1"/>
</dbReference>
<dbReference type="InterPro" id="IPR019407">
    <property type="entry name" value="CTU2"/>
</dbReference>
<evidence type="ECO:0000256" key="3">
    <source>
        <dbReference type="HAMAP-Rule" id="MF_03054"/>
    </source>
</evidence>
<comment type="pathway">
    <text evidence="3">tRNA modification; 5-methoxycarbonylmethyl-2-thiouridine-tRNA biosynthesis.</text>
</comment>
<comment type="subcellular location">
    <subcellularLocation>
        <location evidence="3">Cytoplasm</location>
    </subcellularLocation>
</comment>
<dbReference type="GO" id="GO:0016779">
    <property type="term" value="F:nucleotidyltransferase activity"/>
    <property type="evidence" value="ECO:0007669"/>
    <property type="project" value="UniProtKB-UniRule"/>
</dbReference>
<reference evidence="4 5" key="1">
    <citation type="journal article" date="2014" name="Genome Biol. Evol.">
        <title>Comparative genomics and transcriptomics analyses reveal divergent lifestyle features of nematode endoparasitic fungus Hirsutella minnesotensis.</title>
        <authorList>
            <person name="Lai Y."/>
            <person name="Liu K."/>
            <person name="Zhang X."/>
            <person name="Zhang X."/>
            <person name="Li K."/>
            <person name="Wang N."/>
            <person name="Shu C."/>
            <person name="Wu Y."/>
            <person name="Wang C."/>
            <person name="Bushley K.E."/>
            <person name="Xiang M."/>
            <person name="Liu X."/>
        </authorList>
    </citation>
    <scope>NUCLEOTIDE SEQUENCE [LARGE SCALE GENOMIC DNA]</scope>
    <source>
        <strain evidence="4 5">3608</strain>
    </source>
</reference>
<evidence type="ECO:0000313" key="4">
    <source>
        <dbReference type="EMBL" id="KJZ76042.1"/>
    </source>
</evidence>
<name>A0A0F8A1A4_9HYPO</name>
<dbReference type="GO" id="GO:0002143">
    <property type="term" value="P:tRNA wobble position uridine thiolation"/>
    <property type="evidence" value="ECO:0007669"/>
    <property type="project" value="TreeGrafter"/>
</dbReference>
<dbReference type="Proteomes" id="UP000054481">
    <property type="component" value="Unassembled WGS sequence"/>
</dbReference>
<dbReference type="GO" id="GO:0016783">
    <property type="term" value="F:sulfurtransferase activity"/>
    <property type="evidence" value="ECO:0007669"/>
    <property type="project" value="TreeGrafter"/>
</dbReference>
<evidence type="ECO:0000313" key="5">
    <source>
        <dbReference type="Proteomes" id="UP000054481"/>
    </source>
</evidence>
<keyword evidence="2 3" id="KW-0819">tRNA processing</keyword>
<comment type="similarity">
    <text evidence="3">Belongs to the CTU2/NCS2 family.</text>
</comment>
<evidence type="ECO:0000256" key="2">
    <source>
        <dbReference type="ARBA" id="ARBA00022694"/>
    </source>
</evidence>
<dbReference type="Gene3D" id="3.40.50.620">
    <property type="entry name" value="HUPs"/>
    <property type="match status" value="1"/>
</dbReference>
<comment type="function">
    <text evidence="3">Plays a central role in 2-thiolation of mcm(5)S(2)U at tRNA wobble positions of tRNA(Lys), tRNA(Glu) and tRNA(Gln). May act by forming a heterodimer with NCS6 that ligates sulfur from thiocarboxylated URM1 onto the uridine of tRNAs at wobble position. Prior mcm(5) tRNA modification by the elongator complex is required for 2-thiolation. May also be involved in protein urmylation.</text>
</comment>
<dbReference type="AlphaFoldDB" id="A0A0F8A1A4"/>
<dbReference type="GO" id="GO:0000049">
    <property type="term" value="F:tRNA binding"/>
    <property type="evidence" value="ECO:0007669"/>
    <property type="project" value="InterPro"/>
</dbReference>
<dbReference type="GO" id="GO:0005829">
    <property type="term" value="C:cytosol"/>
    <property type="evidence" value="ECO:0007669"/>
    <property type="project" value="TreeGrafter"/>
</dbReference>
<keyword evidence="1 3" id="KW-0963">Cytoplasm</keyword>
<accession>A0A0F8A1A4</accession>
<dbReference type="UniPathway" id="UPA00988"/>
<dbReference type="HAMAP" id="MF_03054">
    <property type="entry name" value="CTU2"/>
    <property type="match status" value="1"/>
</dbReference>
<sequence length="362" mass="39493">MCRNCFVDYVQGKAGKRLGALARDTRTSARPAPRKYVAGLSFGPSSTAMASVLDASARFHTSRKASPAFDAVLVHVDTNLSQNSPAENAPAQERLARFRERFPNLSFEYVPLSRVLGAKCMNWPALVGVEAIGSGDGEQARLLQGFLDSLPSTTSRADMTRLLVRNLLLDMALERSSSALLLGHSTTALASLTLSEVANGRGFTIPWQVNDGLYKFCLYEQASDPSLRPEPTWVEMPIYYPLREVFRNEIMLYLDLAPVLRDLVCDDDAAASSIVSHKDLSLEEVIRKYFDSVEGPYSGIVANVVRTTGKLDRATAHIGCEICGVALDEQGDSRWAGELGDSVTTRDGSARLCYGCKRTVNG</sequence>
<dbReference type="PANTHER" id="PTHR20882">
    <property type="entry name" value="CYTOPLASMIC TRNA 2-THIOLATION PROTEIN 2"/>
    <property type="match status" value="1"/>
</dbReference>
<dbReference type="EMBL" id="KQ030513">
    <property type="protein sequence ID" value="KJZ76042.1"/>
    <property type="molecule type" value="Genomic_DNA"/>
</dbReference>
<organism evidence="4 5">
    <name type="scientific">Hirsutella minnesotensis 3608</name>
    <dbReference type="NCBI Taxonomy" id="1043627"/>
    <lineage>
        <taxon>Eukaryota</taxon>
        <taxon>Fungi</taxon>
        <taxon>Dikarya</taxon>
        <taxon>Ascomycota</taxon>
        <taxon>Pezizomycotina</taxon>
        <taxon>Sordariomycetes</taxon>
        <taxon>Hypocreomycetidae</taxon>
        <taxon>Hypocreales</taxon>
        <taxon>Ophiocordycipitaceae</taxon>
        <taxon>Hirsutella</taxon>
    </lineage>
</organism>
<evidence type="ECO:0000256" key="1">
    <source>
        <dbReference type="ARBA" id="ARBA00022490"/>
    </source>
</evidence>
<dbReference type="OrthoDB" id="25129at2759"/>
<dbReference type="GO" id="GO:0032447">
    <property type="term" value="P:protein urmylation"/>
    <property type="evidence" value="ECO:0007669"/>
    <property type="project" value="UniProtKB-UniRule"/>
</dbReference>
<protein>
    <recommendedName>
        <fullName evidence="3">Cytoplasmic tRNA 2-thiolation protein 2</fullName>
    </recommendedName>
</protein>
<dbReference type="InterPro" id="IPR014729">
    <property type="entry name" value="Rossmann-like_a/b/a_fold"/>
</dbReference>
<dbReference type="SUPFAM" id="SSF52402">
    <property type="entry name" value="Adenine nucleotide alpha hydrolases-like"/>
    <property type="match status" value="1"/>
</dbReference>
<keyword evidence="5" id="KW-1185">Reference proteome</keyword>
<gene>
    <name evidence="3" type="primary">NCS2</name>
    <name evidence="3" type="synonym">CTU2</name>
    <name evidence="4" type="ORF">HIM_04498</name>
</gene>
<proteinExistence type="inferred from homology"/>